<dbReference type="PANTHER" id="PTHR12381:SF56">
    <property type="entry name" value="B30.2_SPRY DOMAIN-CONTAINING PROTEIN-RELATED"/>
    <property type="match status" value="1"/>
</dbReference>
<dbReference type="Pfam" id="PF00622">
    <property type="entry name" value="SPRY"/>
    <property type="match status" value="1"/>
</dbReference>
<gene>
    <name evidence="4" type="ORF">CUNI_LOCUS2476</name>
</gene>
<feature type="domain" description="B30.2/SPRY" evidence="3">
    <location>
        <begin position="1"/>
        <end position="184"/>
    </location>
</feature>
<dbReference type="PANTHER" id="PTHR12381">
    <property type="entry name" value="HETEROGENEOUS NUCLEAR RIBONUCLEOPROTEIN U FAMILY MEMBER"/>
    <property type="match status" value="1"/>
</dbReference>
<dbReference type="AlphaFoldDB" id="A0A8S3YKH6"/>
<dbReference type="EMBL" id="CAJHNH020000323">
    <property type="protein sequence ID" value="CAG5116918.1"/>
    <property type="molecule type" value="Genomic_DNA"/>
</dbReference>
<evidence type="ECO:0000256" key="2">
    <source>
        <dbReference type="ARBA" id="ARBA00023242"/>
    </source>
</evidence>
<dbReference type="CDD" id="cd12884">
    <property type="entry name" value="SPRY_hnRNP"/>
    <property type="match status" value="1"/>
</dbReference>
<dbReference type="OrthoDB" id="445357at2759"/>
<protein>
    <recommendedName>
        <fullName evidence="3">B30.2/SPRY domain-containing protein</fullName>
    </recommendedName>
</protein>
<dbReference type="SMART" id="SM00449">
    <property type="entry name" value="SPRY"/>
    <property type="match status" value="1"/>
</dbReference>
<dbReference type="Pfam" id="PF13671">
    <property type="entry name" value="AAA_33"/>
    <property type="match status" value="1"/>
</dbReference>
<keyword evidence="5" id="KW-1185">Reference proteome</keyword>
<dbReference type="GO" id="GO:0000380">
    <property type="term" value="P:alternative mRNA splicing, via spliceosome"/>
    <property type="evidence" value="ECO:0007669"/>
    <property type="project" value="TreeGrafter"/>
</dbReference>
<proteinExistence type="predicted"/>
<evidence type="ECO:0000313" key="5">
    <source>
        <dbReference type="Proteomes" id="UP000678393"/>
    </source>
</evidence>
<dbReference type="InterPro" id="IPR035778">
    <property type="entry name" value="SPRY_hnRNP_U"/>
</dbReference>
<evidence type="ECO:0000259" key="3">
    <source>
        <dbReference type="PROSITE" id="PS50188"/>
    </source>
</evidence>
<dbReference type="PROSITE" id="PS50188">
    <property type="entry name" value="B302_SPRY"/>
    <property type="match status" value="1"/>
</dbReference>
<evidence type="ECO:0000313" key="4">
    <source>
        <dbReference type="EMBL" id="CAG5116918.1"/>
    </source>
</evidence>
<dbReference type="SUPFAM" id="SSF52540">
    <property type="entry name" value="P-loop containing nucleoside triphosphate hydrolases"/>
    <property type="match status" value="1"/>
</dbReference>
<reference evidence="4" key="1">
    <citation type="submission" date="2021-04" db="EMBL/GenBank/DDBJ databases">
        <authorList>
            <consortium name="Molecular Ecology Group"/>
        </authorList>
    </citation>
    <scope>NUCLEOTIDE SEQUENCE</scope>
</reference>
<dbReference type="InterPro" id="IPR001870">
    <property type="entry name" value="B30.2/SPRY"/>
</dbReference>
<dbReference type="GO" id="GO:0005634">
    <property type="term" value="C:nucleus"/>
    <property type="evidence" value="ECO:0007669"/>
    <property type="project" value="UniProtKB-SubCell"/>
</dbReference>
<dbReference type="GO" id="GO:0003723">
    <property type="term" value="F:RNA binding"/>
    <property type="evidence" value="ECO:0007669"/>
    <property type="project" value="TreeGrafter"/>
</dbReference>
<sequence>MEQRVALDDYNSDLNFVVCDHGYGASTLNYPLGFRLMWAGARATHGVCKGKVYFEVKLESYQDARCEGQNRQHSHLIRVGWSSATSSFALGEDVWSFGYGGWGKFSTDGKFSEYGENFGQGDVIGAMLDLESKPAKVAFMKNGQHLGTAFSFSNFPIGNPINALFPHVYLKNCNIKVNFGQQGAWFTPPRGFRYLEHIPVVSRVRGAIAPLKKLDCEVIMTVGLPGSGKTTWATNFQKQHPEKRYNILGTDLILDQMRVVGTSRAYPDRWQMLIEMATECFDVLLRTAASKKRNYILDQTNVYASARKRKLTQFSGFRRVAVVVQPDDTELLRRSQKRTKETKKEIPFLEIRKMKANYSLPETSDNLFDRVDFAELPLRSALALVRRYNRDNIQYKGK</sequence>
<dbReference type="InterPro" id="IPR043136">
    <property type="entry name" value="B30.2/SPRY_sf"/>
</dbReference>
<comment type="subcellular location">
    <subcellularLocation>
        <location evidence="1">Nucleus</location>
    </subcellularLocation>
</comment>
<dbReference type="InterPro" id="IPR027417">
    <property type="entry name" value="P-loop_NTPase"/>
</dbReference>
<name>A0A8S3YKH6_9EUPU</name>
<comment type="caution">
    <text evidence="4">The sequence shown here is derived from an EMBL/GenBank/DDBJ whole genome shotgun (WGS) entry which is preliminary data.</text>
</comment>
<dbReference type="InterPro" id="IPR013320">
    <property type="entry name" value="ConA-like_dom_sf"/>
</dbReference>
<dbReference type="SUPFAM" id="SSF49899">
    <property type="entry name" value="Concanavalin A-like lectins/glucanases"/>
    <property type="match status" value="1"/>
</dbReference>
<accession>A0A8S3YKH6</accession>
<evidence type="ECO:0000256" key="1">
    <source>
        <dbReference type="ARBA" id="ARBA00004123"/>
    </source>
</evidence>
<organism evidence="4 5">
    <name type="scientific">Candidula unifasciata</name>
    <dbReference type="NCBI Taxonomy" id="100452"/>
    <lineage>
        <taxon>Eukaryota</taxon>
        <taxon>Metazoa</taxon>
        <taxon>Spiralia</taxon>
        <taxon>Lophotrochozoa</taxon>
        <taxon>Mollusca</taxon>
        <taxon>Gastropoda</taxon>
        <taxon>Heterobranchia</taxon>
        <taxon>Euthyneura</taxon>
        <taxon>Panpulmonata</taxon>
        <taxon>Eupulmonata</taxon>
        <taxon>Stylommatophora</taxon>
        <taxon>Helicina</taxon>
        <taxon>Helicoidea</taxon>
        <taxon>Geomitridae</taxon>
        <taxon>Candidula</taxon>
    </lineage>
</organism>
<dbReference type="Gene3D" id="2.60.120.920">
    <property type="match status" value="1"/>
</dbReference>
<dbReference type="Gene3D" id="3.40.50.300">
    <property type="entry name" value="P-loop containing nucleotide triphosphate hydrolases"/>
    <property type="match status" value="1"/>
</dbReference>
<dbReference type="InterPro" id="IPR003877">
    <property type="entry name" value="SPRY_dom"/>
</dbReference>
<dbReference type="Proteomes" id="UP000678393">
    <property type="component" value="Unassembled WGS sequence"/>
</dbReference>
<keyword evidence="2" id="KW-0539">Nucleus</keyword>